<feature type="non-terminal residue" evidence="2">
    <location>
        <position position="1"/>
    </location>
</feature>
<keyword evidence="3" id="KW-1185">Reference proteome</keyword>
<dbReference type="InterPro" id="IPR021109">
    <property type="entry name" value="Peptidase_aspartic_dom_sf"/>
</dbReference>
<name>A0A371GHT3_MUCPR</name>
<gene>
    <name evidence="2" type="ORF">CR513_28117</name>
</gene>
<proteinExistence type="predicted"/>
<dbReference type="Gene3D" id="2.40.70.10">
    <property type="entry name" value="Acid Proteases"/>
    <property type="match status" value="1"/>
</dbReference>
<dbReference type="PANTHER" id="PTHR35046:SF9">
    <property type="entry name" value="RNA-DIRECTED DNA POLYMERASE"/>
    <property type="match status" value="1"/>
</dbReference>
<feature type="compositionally biased region" description="Polar residues" evidence="1">
    <location>
        <begin position="140"/>
        <end position="150"/>
    </location>
</feature>
<dbReference type="PANTHER" id="PTHR35046">
    <property type="entry name" value="ZINC KNUCKLE (CCHC-TYPE) FAMILY PROTEIN"/>
    <property type="match status" value="1"/>
</dbReference>
<feature type="compositionally biased region" description="Basic and acidic residues" evidence="1">
    <location>
        <begin position="348"/>
        <end position="364"/>
    </location>
</feature>
<evidence type="ECO:0000256" key="1">
    <source>
        <dbReference type="SAM" id="MobiDB-lite"/>
    </source>
</evidence>
<sequence length="371" mass="42996">MRKAPIKSWDELKREMRERFIPCFYKITKNVSKSKSVEKYFNNMETQKAIIVRFFHDLNKDIQDIVQLHEYTSLSVLVHQASKVELQLKRHGKRTHPTISSNWKGKERRKNNLLNMDKSPKKGSTPFKGHKDEVIKVSIPNPNTSKSSNIDVLKNGDIESESSQEETSTSGSEGGCYSREEAPYEGDLLLVRRLMSTFVGEDQSQRQNIFRSRCLIQSKYCSLIIDGGSSVNIASQRLVDKFYIPIILYPKFYKLQWLSEVGEIIMDKNVSFAITLDKYKGEILCDVVPMEVTHVLLGRPWKHDRKVTHDGVTKKFSFMHGGNKVNLKLLTPKEVLEDQIKMKQKIAEEKKEKEKERKSGEKTVRKLKKRK</sequence>
<dbReference type="Proteomes" id="UP000257109">
    <property type="component" value="Unassembled WGS sequence"/>
</dbReference>
<organism evidence="2 3">
    <name type="scientific">Mucuna pruriens</name>
    <name type="common">Velvet bean</name>
    <name type="synonym">Dolichos pruriens</name>
    <dbReference type="NCBI Taxonomy" id="157652"/>
    <lineage>
        <taxon>Eukaryota</taxon>
        <taxon>Viridiplantae</taxon>
        <taxon>Streptophyta</taxon>
        <taxon>Embryophyta</taxon>
        <taxon>Tracheophyta</taxon>
        <taxon>Spermatophyta</taxon>
        <taxon>Magnoliopsida</taxon>
        <taxon>eudicotyledons</taxon>
        <taxon>Gunneridae</taxon>
        <taxon>Pentapetalae</taxon>
        <taxon>rosids</taxon>
        <taxon>fabids</taxon>
        <taxon>Fabales</taxon>
        <taxon>Fabaceae</taxon>
        <taxon>Papilionoideae</taxon>
        <taxon>50 kb inversion clade</taxon>
        <taxon>NPAAA clade</taxon>
        <taxon>indigoferoid/millettioid clade</taxon>
        <taxon>Phaseoleae</taxon>
        <taxon>Mucuna</taxon>
    </lineage>
</organism>
<protein>
    <recommendedName>
        <fullName evidence="4">Retrotransposon gag domain-containing protein</fullName>
    </recommendedName>
</protein>
<dbReference type="AlphaFoldDB" id="A0A371GHT3"/>
<feature type="region of interest" description="Disordered" evidence="1">
    <location>
        <begin position="348"/>
        <end position="371"/>
    </location>
</feature>
<dbReference type="CDD" id="cd00303">
    <property type="entry name" value="retropepsin_like"/>
    <property type="match status" value="1"/>
</dbReference>
<evidence type="ECO:0000313" key="3">
    <source>
        <dbReference type="Proteomes" id="UP000257109"/>
    </source>
</evidence>
<comment type="caution">
    <text evidence="2">The sequence shown here is derived from an EMBL/GenBank/DDBJ whole genome shotgun (WGS) entry which is preliminary data.</text>
</comment>
<dbReference type="EMBL" id="QJKJ01005504">
    <property type="protein sequence ID" value="RDX90060.1"/>
    <property type="molecule type" value="Genomic_DNA"/>
</dbReference>
<accession>A0A371GHT3</accession>
<feature type="region of interest" description="Disordered" evidence="1">
    <location>
        <begin position="88"/>
        <end position="179"/>
    </location>
</feature>
<dbReference type="OrthoDB" id="1747743at2759"/>
<reference evidence="2" key="1">
    <citation type="submission" date="2018-05" db="EMBL/GenBank/DDBJ databases">
        <title>Draft genome of Mucuna pruriens seed.</title>
        <authorList>
            <person name="Nnadi N.E."/>
            <person name="Vos R."/>
            <person name="Hasami M.H."/>
            <person name="Devisetty U.K."/>
            <person name="Aguiy J.C."/>
        </authorList>
    </citation>
    <scope>NUCLEOTIDE SEQUENCE [LARGE SCALE GENOMIC DNA]</scope>
    <source>
        <strain evidence="2">JCA_2017</strain>
    </source>
</reference>
<evidence type="ECO:0000313" key="2">
    <source>
        <dbReference type="EMBL" id="RDX90060.1"/>
    </source>
</evidence>
<evidence type="ECO:0008006" key="4">
    <source>
        <dbReference type="Google" id="ProtNLM"/>
    </source>
</evidence>